<dbReference type="EMBL" id="AMZQ01000006">
    <property type="protein sequence ID" value="EKU11489.1"/>
    <property type="molecule type" value="Genomic_DNA"/>
</dbReference>
<dbReference type="Proteomes" id="UP000011939">
    <property type="component" value="Unassembled WGS sequence"/>
</dbReference>
<gene>
    <name evidence="2" type="ORF">CSUNSWCD_1815</name>
</gene>
<organism evidence="2 3">
    <name type="scientific">Campylobacter showae CSUNSWCD</name>
    <dbReference type="NCBI Taxonomy" id="1244083"/>
    <lineage>
        <taxon>Bacteria</taxon>
        <taxon>Pseudomonadati</taxon>
        <taxon>Campylobacterota</taxon>
        <taxon>Epsilonproteobacteria</taxon>
        <taxon>Campylobacterales</taxon>
        <taxon>Campylobacteraceae</taxon>
        <taxon>Campylobacter</taxon>
    </lineage>
</organism>
<dbReference type="PATRIC" id="fig|1244083.3.peg.1056"/>
<feature type="transmembrane region" description="Helical" evidence="1">
    <location>
        <begin position="7"/>
        <end position="25"/>
    </location>
</feature>
<keyword evidence="1" id="KW-1133">Transmembrane helix</keyword>
<sequence length="37" mass="4503">MPHKMRLNFALFYVNFCFFFSVPTLNKPYAIYELNII</sequence>
<keyword evidence="1" id="KW-0472">Membrane</keyword>
<name>M5IQF6_9BACT</name>
<protein>
    <submittedName>
        <fullName evidence="2">Uncharacterized protein</fullName>
    </submittedName>
</protein>
<dbReference type="STRING" id="1244083.CSUNSWCD_1815"/>
<comment type="caution">
    <text evidence="2">The sequence shown here is derived from an EMBL/GenBank/DDBJ whole genome shotgun (WGS) entry which is preliminary data.</text>
</comment>
<reference evidence="2 3" key="1">
    <citation type="journal article" date="2013" name="Genome Announc.">
        <title>Genome Sequence of Campylobacter showae UNSWCD, Isolated from a Patient with Crohn's Disease.</title>
        <authorList>
            <person name="Tay A.P."/>
            <person name="Kaakoush N.O."/>
            <person name="Deshpande N.P."/>
            <person name="Chen Z."/>
            <person name="Mitchell H."/>
            <person name="Wilkins M.R."/>
        </authorList>
    </citation>
    <scope>NUCLEOTIDE SEQUENCE [LARGE SCALE GENOMIC DNA]</scope>
    <source>
        <strain evidence="2 3">CSUNSWCD</strain>
    </source>
</reference>
<accession>M5IQF6</accession>
<evidence type="ECO:0000313" key="2">
    <source>
        <dbReference type="EMBL" id="EKU11489.1"/>
    </source>
</evidence>
<proteinExistence type="predicted"/>
<keyword evidence="1" id="KW-0812">Transmembrane</keyword>
<dbReference type="AlphaFoldDB" id="M5IQF6"/>
<evidence type="ECO:0000256" key="1">
    <source>
        <dbReference type="SAM" id="Phobius"/>
    </source>
</evidence>
<evidence type="ECO:0000313" key="3">
    <source>
        <dbReference type="Proteomes" id="UP000011939"/>
    </source>
</evidence>